<dbReference type="AlphaFoldDB" id="A0A6N7PZJ2"/>
<dbReference type="PANTHER" id="PTHR11786">
    <property type="entry name" value="N-HYDROXYARYLAMINE O-ACETYLTRANSFERASE"/>
    <property type="match status" value="1"/>
</dbReference>
<evidence type="ECO:0000256" key="1">
    <source>
        <dbReference type="ARBA" id="ARBA00006547"/>
    </source>
</evidence>
<dbReference type="Gene3D" id="3.30.2140.20">
    <property type="match status" value="1"/>
</dbReference>
<dbReference type="InterPro" id="IPR038765">
    <property type="entry name" value="Papain-like_cys_pep_sf"/>
</dbReference>
<evidence type="ECO:0008006" key="4">
    <source>
        <dbReference type="Google" id="ProtNLM"/>
    </source>
</evidence>
<gene>
    <name evidence="2" type="ORF">GF068_37155</name>
</gene>
<accession>A0A6N7PZJ2</accession>
<reference evidence="2 3" key="1">
    <citation type="submission" date="2019-10" db="EMBL/GenBank/DDBJ databases">
        <title>A soil myxobacterium in the family Polyangiaceae.</title>
        <authorList>
            <person name="Li Y."/>
            <person name="Wang J."/>
        </authorList>
    </citation>
    <scope>NUCLEOTIDE SEQUENCE [LARGE SCALE GENOMIC DNA]</scope>
    <source>
        <strain evidence="2 3">DSM 14734</strain>
    </source>
</reference>
<dbReference type="InterPro" id="IPR001447">
    <property type="entry name" value="Arylamine_N-AcTrfase"/>
</dbReference>
<dbReference type="InterPro" id="IPR053710">
    <property type="entry name" value="Arylamine_NAT_domain_sf"/>
</dbReference>
<dbReference type="EMBL" id="WJIE01000018">
    <property type="protein sequence ID" value="MRG97518.1"/>
    <property type="molecule type" value="Genomic_DNA"/>
</dbReference>
<comment type="caution">
    <text evidence="2">The sequence shown here is derived from an EMBL/GenBank/DDBJ whole genome shotgun (WGS) entry which is preliminary data.</text>
</comment>
<dbReference type="SUPFAM" id="SSF54001">
    <property type="entry name" value="Cysteine proteinases"/>
    <property type="match status" value="1"/>
</dbReference>
<sequence>MTLGDSMSTTYLPRYLARLGFAGPPRPTLDALADLQRRHLLTFPFENLCLHLPELRAPIRLDHDALVTKIVDGAPGRGGYCFELNTLFARLLVDLGFRMTTGAARVLSHLQPVGADPDRLVLQPLTHMILFVDLDDARYLVDVGFGPRCPMAPIALQHLATVADAAPVLHRLRRGDAGRRAIVLPGEGWYVQVGLPPAPWEDQYFFTEARYFAADYDVLNYYTSTSPDVFSTQCPLWCKPLREGGRIELWGSRFRRYAADETVVDEAKIEGLDALRSVLRDRCGVRVP</sequence>
<comment type="similarity">
    <text evidence="1">Belongs to the arylamine N-acetyltransferase family.</text>
</comment>
<name>A0A6N7PZJ2_9BACT</name>
<dbReference type="GO" id="GO:0016407">
    <property type="term" value="F:acetyltransferase activity"/>
    <property type="evidence" value="ECO:0007669"/>
    <property type="project" value="InterPro"/>
</dbReference>
<evidence type="ECO:0000313" key="3">
    <source>
        <dbReference type="Proteomes" id="UP000440224"/>
    </source>
</evidence>
<evidence type="ECO:0000313" key="2">
    <source>
        <dbReference type="EMBL" id="MRG97518.1"/>
    </source>
</evidence>
<dbReference type="Proteomes" id="UP000440224">
    <property type="component" value="Unassembled WGS sequence"/>
</dbReference>
<organism evidence="2 3">
    <name type="scientific">Polyangium spumosum</name>
    <dbReference type="NCBI Taxonomy" id="889282"/>
    <lineage>
        <taxon>Bacteria</taxon>
        <taxon>Pseudomonadati</taxon>
        <taxon>Myxococcota</taxon>
        <taxon>Polyangia</taxon>
        <taxon>Polyangiales</taxon>
        <taxon>Polyangiaceae</taxon>
        <taxon>Polyangium</taxon>
    </lineage>
</organism>
<dbReference type="PANTHER" id="PTHR11786:SF0">
    <property type="entry name" value="ARYLAMINE N-ACETYLTRANSFERASE 4-RELATED"/>
    <property type="match status" value="1"/>
</dbReference>
<dbReference type="Pfam" id="PF00797">
    <property type="entry name" value="Acetyltransf_2"/>
    <property type="match status" value="1"/>
</dbReference>
<keyword evidence="3" id="KW-1185">Reference proteome</keyword>
<protein>
    <recommendedName>
        <fullName evidence="4">Arylamine N-acetyltransferase</fullName>
    </recommendedName>
</protein>
<proteinExistence type="inferred from homology"/>